<reference evidence="2 3" key="1">
    <citation type="journal article" date="2023" name="Genes (Basel)">
        <title>Chromosome-Level Genome Assembly and Circadian Gene Repertoire of the Patagonia Blennie Eleginops maclovinus-The Closest Ancestral Proxy of Antarctic Cryonotothenioids.</title>
        <authorList>
            <person name="Cheng C.C."/>
            <person name="Rivera-Colon A.G."/>
            <person name="Minhas B.F."/>
            <person name="Wilson L."/>
            <person name="Rayamajhi N."/>
            <person name="Vargas-Chacoff L."/>
            <person name="Catchen J.M."/>
        </authorList>
    </citation>
    <scope>NUCLEOTIDE SEQUENCE [LARGE SCALE GENOMIC DNA]</scope>
    <source>
        <strain evidence="2">JMC-PN-2008</strain>
    </source>
</reference>
<feature type="region of interest" description="Disordered" evidence="1">
    <location>
        <begin position="1"/>
        <end position="33"/>
    </location>
</feature>
<dbReference type="AlphaFoldDB" id="A0AAN7XTW4"/>
<dbReference type="Proteomes" id="UP001346869">
    <property type="component" value="Unassembled WGS sequence"/>
</dbReference>
<comment type="caution">
    <text evidence="2">The sequence shown here is derived from an EMBL/GenBank/DDBJ whole genome shotgun (WGS) entry which is preliminary data.</text>
</comment>
<keyword evidence="3" id="KW-1185">Reference proteome</keyword>
<protein>
    <submittedName>
        <fullName evidence="2">Uncharacterized protein</fullName>
    </submittedName>
</protein>
<gene>
    <name evidence="2" type="ORF">PBY51_024498</name>
</gene>
<reference evidence="2 3" key="2">
    <citation type="journal article" date="2023" name="Mol. Biol. Evol.">
        <title>Genomics of Secondarily Temperate Adaptation in the Only Non-Antarctic Icefish.</title>
        <authorList>
            <person name="Rivera-Colon A.G."/>
            <person name="Rayamajhi N."/>
            <person name="Minhas B.F."/>
            <person name="Madrigal G."/>
            <person name="Bilyk K.T."/>
            <person name="Yoon V."/>
            <person name="Hune M."/>
            <person name="Gregory S."/>
            <person name="Cheng C.H.C."/>
            <person name="Catchen J.M."/>
        </authorList>
    </citation>
    <scope>NUCLEOTIDE SEQUENCE [LARGE SCALE GENOMIC DNA]</scope>
    <source>
        <strain evidence="2">JMC-PN-2008</strain>
    </source>
</reference>
<name>A0AAN7XTW4_ELEMC</name>
<sequence>MLGKGACLPGSNEKYLQPPVKLPSGDDSHAGRHTGRHAGAVIRLGCVLCGQLYSAARGLLNHPLGKLFKLPWGEKENSLG</sequence>
<accession>A0AAN7XTW4</accession>
<evidence type="ECO:0000313" key="3">
    <source>
        <dbReference type="Proteomes" id="UP001346869"/>
    </source>
</evidence>
<evidence type="ECO:0000256" key="1">
    <source>
        <dbReference type="SAM" id="MobiDB-lite"/>
    </source>
</evidence>
<organism evidence="2 3">
    <name type="scientific">Eleginops maclovinus</name>
    <name type="common">Patagonian blennie</name>
    <name type="synonym">Eleginus maclovinus</name>
    <dbReference type="NCBI Taxonomy" id="56733"/>
    <lineage>
        <taxon>Eukaryota</taxon>
        <taxon>Metazoa</taxon>
        <taxon>Chordata</taxon>
        <taxon>Craniata</taxon>
        <taxon>Vertebrata</taxon>
        <taxon>Euteleostomi</taxon>
        <taxon>Actinopterygii</taxon>
        <taxon>Neopterygii</taxon>
        <taxon>Teleostei</taxon>
        <taxon>Neoteleostei</taxon>
        <taxon>Acanthomorphata</taxon>
        <taxon>Eupercaria</taxon>
        <taxon>Perciformes</taxon>
        <taxon>Notothenioidei</taxon>
        <taxon>Eleginopidae</taxon>
        <taxon>Eleginops</taxon>
    </lineage>
</organism>
<evidence type="ECO:0000313" key="2">
    <source>
        <dbReference type="EMBL" id="KAK5869808.1"/>
    </source>
</evidence>
<proteinExistence type="predicted"/>
<dbReference type="EMBL" id="JAUZQC010000006">
    <property type="protein sequence ID" value="KAK5869808.1"/>
    <property type="molecule type" value="Genomic_DNA"/>
</dbReference>